<keyword evidence="1" id="KW-0998">Cell outer membrane</keyword>
<dbReference type="GO" id="GO:0009279">
    <property type="term" value="C:cell outer membrane"/>
    <property type="evidence" value="ECO:0007669"/>
    <property type="project" value="UniProtKB-SubCell"/>
</dbReference>
<feature type="domain" description="TonB-dependent receptor plug" evidence="3">
    <location>
        <begin position="608"/>
        <end position="695"/>
    </location>
</feature>
<feature type="chain" id="PRO_5022183295" description="TonB-dependent receptor plug domain-containing protein" evidence="2">
    <location>
        <begin position="21"/>
        <end position="798"/>
    </location>
</feature>
<dbReference type="InterPro" id="IPR037066">
    <property type="entry name" value="Plug_dom_sf"/>
</dbReference>
<dbReference type="RefSeq" id="WP_146382711.1">
    <property type="nucleotide sequence ID" value="NZ_VOEJ01000007.1"/>
</dbReference>
<dbReference type="Gene3D" id="2.60.40.1930">
    <property type="match status" value="1"/>
</dbReference>
<accession>A0A563U509</accession>
<evidence type="ECO:0000313" key="4">
    <source>
        <dbReference type="EMBL" id="TWR26431.1"/>
    </source>
</evidence>
<evidence type="ECO:0000313" key="5">
    <source>
        <dbReference type="Proteomes" id="UP000320042"/>
    </source>
</evidence>
<organism evidence="4 5">
    <name type="scientific">Mucilaginibacter pallidiroseus</name>
    <dbReference type="NCBI Taxonomy" id="2599295"/>
    <lineage>
        <taxon>Bacteria</taxon>
        <taxon>Pseudomonadati</taxon>
        <taxon>Bacteroidota</taxon>
        <taxon>Sphingobacteriia</taxon>
        <taxon>Sphingobacteriales</taxon>
        <taxon>Sphingobacteriaceae</taxon>
        <taxon>Mucilaginibacter</taxon>
    </lineage>
</organism>
<protein>
    <recommendedName>
        <fullName evidence="3">TonB-dependent receptor plug domain-containing protein</fullName>
    </recommendedName>
</protein>
<dbReference type="InterPro" id="IPR012910">
    <property type="entry name" value="Plug_dom"/>
</dbReference>
<keyword evidence="2" id="KW-0732">Signal</keyword>
<dbReference type="Proteomes" id="UP000320042">
    <property type="component" value="Unassembled WGS sequence"/>
</dbReference>
<keyword evidence="1" id="KW-0812">Transmembrane</keyword>
<proteinExistence type="inferred from homology"/>
<dbReference type="Gene3D" id="2.170.130.10">
    <property type="entry name" value="TonB-dependent receptor, plug domain"/>
    <property type="match status" value="1"/>
</dbReference>
<evidence type="ECO:0000256" key="2">
    <source>
        <dbReference type="SAM" id="SignalP"/>
    </source>
</evidence>
<feature type="signal peptide" evidence="2">
    <location>
        <begin position="1"/>
        <end position="20"/>
    </location>
</feature>
<comment type="subcellular location">
    <subcellularLocation>
        <location evidence="1">Cell outer membrane</location>
        <topology evidence="1">Multi-pass membrane protein</topology>
    </subcellularLocation>
</comment>
<keyword evidence="1" id="KW-0813">Transport</keyword>
<keyword evidence="5" id="KW-1185">Reference proteome</keyword>
<dbReference type="EMBL" id="VOEJ01000007">
    <property type="protein sequence ID" value="TWR26431.1"/>
    <property type="molecule type" value="Genomic_DNA"/>
</dbReference>
<reference evidence="4 5" key="1">
    <citation type="submission" date="2019-07" db="EMBL/GenBank/DDBJ databases">
        <authorList>
            <person name="Kim J."/>
        </authorList>
    </citation>
    <scope>NUCLEOTIDE SEQUENCE [LARGE SCALE GENOMIC DNA]</scope>
    <source>
        <strain evidence="5">dk17</strain>
    </source>
</reference>
<sequence length="798" mass="86379">MKKPLLMVFACICLQYTLHAQTTAAPRTDNDIKQIVSKLQTTLAATTVERVYIHSDKPYYDPGDTIYFKAYVTAGSQHQISKGSSVLYADLIGKNDSLMQSIILQLDNGQAHGDFELPKYLTKGNYRIRAYTQFMQSQGGEYLSYRTISVTGHSLTKVTPAAANPDVQFFAEGGSFVAGLPSRISFKAVGADGLGINIKGTVVDNLNKVVGKFTTARVGLGQFFLTPEDGKTYRAKVTYPDGKTASVDLPKAVPAGMTLTVNNDAEDKMSVEINANKAFYLANKNKELAVVIYNAGIVKTVKAVLDNQSLGFDLAKKDLRTGVAQVTLFLDGSPVNERLAFIQNRAELNVMVNSDKAAYARGDNVQLNLNAKTADSQKQSTGYFSLSVVNDTKVPTDENRGNIVTDLLLTPELTGYVEQPGYYFNNPNADTRKSLDLLMLTQGYRGFVWKDVLTGNILANSYVPKTALQVSGVLLNQANQPVPNNKVVLMAKQSGLLLNSQTDGDGRFVFDKIAFMDRTGFLLKIDNATTKNKLHVVLDKTHNLPPIPADSYPSEKTMANLPEGESYANNDNLSNPKLSNALLTNKNAVYRSSNLAGAGNADQVIYKTSFRNASTLTTGLDGVARGIRFEAGKAYQRARIVGSNAQAFNEPMLLVVDGTITSADIDSFNPNDVETVEILRGSNASIYGMAGGAGVIVINTKQGGESEPSFAREMSPGVIAIMPQGFYAARQFYTPNINTAINNPRKTIMWNPDVVTDKNGNAVVSFNSNSPAGTYRVTVEGIDANGYPAASVTSYTVK</sequence>
<dbReference type="OrthoDB" id="679547at2"/>
<evidence type="ECO:0000256" key="1">
    <source>
        <dbReference type="PROSITE-ProRule" id="PRU01360"/>
    </source>
</evidence>
<dbReference type="AlphaFoldDB" id="A0A563U509"/>
<dbReference type="SUPFAM" id="SSF56935">
    <property type="entry name" value="Porins"/>
    <property type="match status" value="1"/>
</dbReference>
<dbReference type="Pfam" id="PF07715">
    <property type="entry name" value="Plug"/>
    <property type="match status" value="1"/>
</dbReference>
<comment type="caution">
    <text evidence="4">The sequence shown here is derived from an EMBL/GenBank/DDBJ whole genome shotgun (WGS) entry which is preliminary data.</text>
</comment>
<keyword evidence="1" id="KW-0472">Membrane</keyword>
<dbReference type="PROSITE" id="PS52016">
    <property type="entry name" value="TONB_DEPENDENT_REC_3"/>
    <property type="match status" value="1"/>
</dbReference>
<keyword evidence="1" id="KW-1134">Transmembrane beta strand</keyword>
<dbReference type="InterPro" id="IPR039426">
    <property type="entry name" value="TonB-dep_rcpt-like"/>
</dbReference>
<comment type="similarity">
    <text evidence="1">Belongs to the TonB-dependent receptor family.</text>
</comment>
<name>A0A563U509_9SPHI</name>
<gene>
    <name evidence="4" type="ORF">FPZ43_14810</name>
</gene>
<evidence type="ECO:0000259" key="3">
    <source>
        <dbReference type="Pfam" id="PF07715"/>
    </source>
</evidence>